<evidence type="ECO:0000313" key="2">
    <source>
        <dbReference type="Proteomes" id="UP000640614"/>
    </source>
</evidence>
<name>A0ABR9TKG8_9FLAO</name>
<evidence type="ECO:0000313" key="1">
    <source>
        <dbReference type="EMBL" id="MBE8725861.1"/>
    </source>
</evidence>
<dbReference type="Proteomes" id="UP000640614">
    <property type="component" value="Unassembled WGS sequence"/>
</dbReference>
<organism evidence="1 2">
    <name type="scientific">Flavobacterium hungaricum</name>
    <dbReference type="NCBI Taxonomy" id="2082725"/>
    <lineage>
        <taxon>Bacteria</taxon>
        <taxon>Pseudomonadati</taxon>
        <taxon>Bacteroidota</taxon>
        <taxon>Flavobacteriia</taxon>
        <taxon>Flavobacteriales</taxon>
        <taxon>Flavobacteriaceae</taxon>
        <taxon>Flavobacterium</taxon>
    </lineage>
</organism>
<sequence>MKKKVLVLIAAFATVLIIRLFFGVYEHDEFAESHLFVKHRPTWKWKFYSPQGMSDTKIEELSEEKQTEQKYFNEFIRDQGLSR</sequence>
<protein>
    <submittedName>
        <fullName evidence="1">Uncharacterized protein</fullName>
    </submittedName>
</protein>
<gene>
    <name evidence="1" type="ORF">C4F50_13000</name>
</gene>
<keyword evidence="2" id="KW-1185">Reference proteome</keyword>
<proteinExistence type="predicted"/>
<dbReference type="EMBL" id="PRDM01000002">
    <property type="protein sequence ID" value="MBE8725861.1"/>
    <property type="molecule type" value="Genomic_DNA"/>
</dbReference>
<dbReference type="RefSeq" id="WP_194139054.1">
    <property type="nucleotide sequence ID" value="NZ_PRDM01000002.1"/>
</dbReference>
<comment type="caution">
    <text evidence="1">The sequence shown here is derived from an EMBL/GenBank/DDBJ whole genome shotgun (WGS) entry which is preliminary data.</text>
</comment>
<accession>A0ABR9TKG8</accession>
<reference evidence="1 2" key="1">
    <citation type="submission" date="2018-07" db="EMBL/GenBank/DDBJ databases">
        <title>Genome assembly of strain KB82.</title>
        <authorList>
            <person name="Kukolya J."/>
            <person name="Horvath B."/>
            <person name="Nagy I."/>
            <person name="Toth A."/>
        </authorList>
    </citation>
    <scope>NUCLEOTIDE SEQUENCE [LARGE SCALE GENOMIC DNA]</scope>
    <source>
        <strain evidence="1 2">Kb82</strain>
    </source>
</reference>